<evidence type="ECO:0000313" key="2">
    <source>
        <dbReference type="Proteomes" id="UP001279734"/>
    </source>
</evidence>
<accession>A0AAD3XIJ0</accession>
<keyword evidence="2" id="KW-1185">Reference proteome</keyword>
<evidence type="ECO:0000313" key="1">
    <source>
        <dbReference type="EMBL" id="GMH05700.1"/>
    </source>
</evidence>
<protein>
    <submittedName>
        <fullName evidence="1">Uncharacterized protein</fullName>
    </submittedName>
</protein>
<sequence length="73" mass="8149">MQTIAFITIHRPGRSTVNILPPFSLSSPISENITLSLSPCLLENSRSLTQMASAKRNTSPFDEVGIQSWKRFE</sequence>
<dbReference type="Proteomes" id="UP001279734">
    <property type="component" value="Unassembled WGS sequence"/>
</dbReference>
<dbReference type="AlphaFoldDB" id="A0AAD3XIJ0"/>
<organism evidence="1 2">
    <name type="scientific">Nepenthes gracilis</name>
    <name type="common">Slender pitcher plant</name>
    <dbReference type="NCBI Taxonomy" id="150966"/>
    <lineage>
        <taxon>Eukaryota</taxon>
        <taxon>Viridiplantae</taxon>
        <taxon>Streptophyta</taxon>
        <taxon>Embryophyta</taxon>
        <taxon>Tracheophyta</taxon>
        <taxon>Spermatophyta</taxon>
        <taxon>Magnoliopsida</taxon>
        <taxon>eudicotyledons</taxon>
        <taxon>Gunneridae</taxon>
        <taxon>Pentapetalae</taxon>
        <taxon>Caryophyllales</taxon>
        <taxon>Nepenthaceae</taxon>
        <taxon>Nepenthes</taxon>
    </lineage>
</organism>
<gene>
    <name evidence="1" type="ORF">Nepgr_007540</name>
</gene>
<proteinExistence type="predicted"/>
<name>A0AAD3XIJ0_NEPGR</name>
<dbReference type="EMBL" id="BSYO01000006">
    <property type="protein sequence ID" value="GMH05700.1"/>
    <property type="molecule type" value="Genomic_DNA"/>
</dbReference>
<reference evidence="1" key="1">
    <citation type="submission" date="2023-05" db="EMBL/GenBank/DDBJ databases">
        <title>Nepenthes gracilis genome sequencing.</title>
        <authorList>
            <person name="Fukushima K."/>
        </authorList>
    </citation>
    <scope>NUCLEOTIDE SEQUENCE</scope>
    <source>
        <strain evidence="1">SING2019-196</strain>
    </source>
</reference>
<comment type="caution">
    <text evidence="1">The sequence shown here is derived from an EMBL/GenBank/DDBJ whole genome shotgun (WGS) entry which is preliminary data.</text>
</comment>